<dbReference type="InterPro" id="IPR032675">
    <property type="entry name" value="LRR_dom_sf"/>
</dbReference>
<accession>A0ABM1F0J9</accession>
<name>A0ABM1F0J9_PRICU</name>
<evidence type="ECO:0000313" key="2">
    <source>
        <dbReference type="RefSeq" id="XP_014677970.1"/>
    </source>
</evidence>
<organism evidence="1 2">
    <name type="scientific">Priapulus caudatus</name>
    <name type="common">Priapulid worm</name>
    <dbReference type="NCBI Taxonomy" id="37621"/>
    <lineage>
        <taxon>Eukaryota</taxon>
        <taxon>Metazoa</taxon>
        <taxon>Ecdysozoa</taxon>
        <taxon>Scalidophora</taxon>
        <taxon>Priapulida</taxon>
        <taxon>Priapulimorpha</taxon>
        <taxon>Priapulimorphida</taxon>
        <taxon>Priapulidae</taxon>
        <taxon>Priapulus</taxon>
    </lineage>
</organism>
<dbReference type="SUPFAM" id="SSF52047">
    <property type="entry name" value="RNI-like"/>
    <property type="match status" value="1"/>
</dbReference>
<dbReference type="Proteomes" id="UP000695022">
    <property type="component" value="Unplaced"/>
</dbReference>
<proteinExistence type="predicted"/>
<evidence type="ECO:0000313" key="1">
    <source>
        <dbReference type="Proteomes" id="UP000695022"/>
    </source>
</evidence>
<gene>
    <name evidence="2" type="primary">LOC106817783</name>
</gene>
<sequence>MVYLIPRVAMHSIARHPLCKAVLITTVGLRRTSHVGYAWILQRQHLLNCANNRQWTDISNPSLLSPHLNSTAKQPKRGLWWWLNAIFNMVSKDRIREVGPDRACVEWLMRCGAFVKFKDYERWQTDYNSLPGGGFEKYKIEKIDATDSAVMSVGFPHLDGCKHVKWIRLKSARSVNDEAMQQLHYVKDTLEHLEVVSCGNVSDKGLMALQQFKNLKYLLLYDLPEVKDKKGCLRILQDALQGCVIEYPENIVRGERQKEKEERGSQNQE</sequence>
<dbReference type="RefSeq" id="XP_014677970.1">
    <property type="nucleotide sequence ID" value="XM_014822484.1"/>
</dbReference>
<protein>
    <submittedName>
        <fullName evidence="2">ATP synthase subunit s, mitochondrial-like</fullName>
    </submittedName>
</protein>
<reference evidence="2" key="1">
    <citation type="submission" date="2025-08" db="UniProtKB">
        <authorList>
            <consortium name="RefSeq"/>
        </authorList>
    </citation>
    <scope>IDENTIFICATION</scope>
</reference>
<keyword evidence="1" id="KW-1185">Reference proteome</keyword>
<dbReference type="GeneID" id="106817783"/>
<dbReference type="Gene3D" id="3.80.10.10">
    <property type="entry name" value="Ribonuclease Inhibitor"/>
    <property type="match status" value="1"/>
</dbReference>